<dbReference type="SUPFAM" id="SSF52058">
    <property type="entry name" value="L domain-like"/>
    <property type="match status" value="2"/>
</dbReference>
<reference evidence="1" key="2">
    <citation type="journal article" date="2007" name="Science">
        <title>Draft genome sequence of the sexually transmitted pathogen Trichomonas vaginalis.</title>
        <authorList>
            <person name="Carlton J.M."/>
            <person name="Hirt R.P."/>
            <person name="Silva J.C."/>
            <person name="Delcher A.L."/>
            <person name="Schatz M."/>
            <person name="Zhao Q."/>
            <person name="Wortman J.R."/>
            <person name="Bidwell S.L."/>
            <person name="Alsmark U.C.M."/>
            <person name="Besteiro S."/>
            <person name="Sicheritz-Ponten T."/>
            <person name="Noel C.J."/>
            <person name="Dacks J.B."/>
            <person name="Foster P.G."/>
            <person name="Simillion C."/>
            <person name="Van de Peer Y."/>
            <person name="Miranda-Saavedra D."/>
            <person name="Barton G.J."/>
            <person name="Westrop G.D."/>
            <person name="Mueller S."/>
            <person name="Dessi D."/>
            <person name="Fiori P.L."/>
            <person name="Ren Q."/>
            <person name="Paulsen I."/>
            <person name="Zhang H."/>
            <person name="Bastida-Corcuera F.D."/>
            <person name="Simoes-Barbosa A."/>
            <person name="Brown M.T."/>
            <person name="Hayes R.D."/>
            <person name="Mukherjee M."/>
            <person name="Okumura C.Y."/>
            <person name="Schneider R."/>
            <person name="Smith A.J."/>
            <person name="Vanacova S."/>
            <person name="Villalvazo M."/>
            <person name="Haas B.J."/>
            <person name="Pertea M."/>
            <person name="Feldblyum T.V."/>
            <person name="Utterback T.R."/>
            <person name="Shu C.L."/>
            <person name="Osoegawa K."/>
            <person name="de Jong P.J."/>
            <person name="Hrdy I."/>
            <person name="Horvathova L."/>
            <person name="Zubacova Z."/>
            <person name="Dolezal P."/>
            <person name="Malik S.B."/>
            <person name="Logsdon J.M. Jr."/>
            <person name="Henze K."/>
            <person name="Gupta A."/>
            <person name="Wang C.C."/>
            <person name="Dunne R.L."/>
            <person name="Upcroft J.A."/>
            <person name="Upcroft P."/>
            <person name="White O."/>
            <person name="Salzberg S.L."/>
            <person name="Tang P."/>
            <person name="Chiu C.-H."/>
            <person name="Lee Y.-S."/>
            <person name="Embley T.M."/>
            <person name="Coombs G.H."/>
            <person name="Mottram J.C."/>
            <person name="Tachezy J."/>
            <person name="Fraser-Liggett C.M."/>
            <person name="Johnson P.J."/>
        </authorList>
    </citation>
    <scope>NUCLEOTIDE SEQUENCE [LARGE SCALE GENOMIC DNA]</scope>
    <source>
        <strain evidence="1">G3</strain>
    </source>
</reference>
<evidence type="ECO:0000313" key="2">
    <source>
        <dbReference type="Proteomes" id="UP000001542"/>
    </source>
</evidence>
<evidence type="ECO:0008006" key="3">
    <source>
        <dbReference type="Google" id="ProtNLM"/>
    </source>
</evidence>
<keyword evidence="2" id="KW-1185">Reference proteome</keyword>
<dbReference type="PANTHER" id="PTHR45661:SF3">
    <property type="entry name" value="IG-LIKE DOMAIN-CONTAINING PROTEIN"/>
    <property type="match status" value="1"/>
</dbReference>
<dbReference type="InterPro" id="IPR026906">
    <property type="entry name" value="LRR_5"/>
</dbReference>
<dbReference type="AlphaFoldDB" id="A2EKQ3"/>
<dbReference type="Gene3D" id="3.80.10.10">
    <property type="entry name" value="Ribonuclease Inhibitor"/>
    <property type="match status" value="2"/>
</dbReference>
<gene>
    <name evidence="1" type="ORF">TVAG_103420</name>
</gene>
<dbReference type="VEuPathDB" id="TrichDB:TVAGG3_0931190"/>
<dbReference type="InterPro" id="IPR032675">
    <property type="entry name" value="LRR_dom_sf"/>
</dbReference>
<dbReference type="VEuPathDB" id="TrichDB:TVAG_103420"/>
<dbReference type="InParanoid" id="A2EKQ3"/>
<protein>
    <recommendedName>
        <fullName evidence="3">Surface antigen BspA-like</fullName>
    </recommendedName>
</protein>
<proteinExistence type="predicted"/>
<evidence type="ECO:0000313" key="1">
    <source>
        <dbReference type="EMBL" id="EAY06792.1"/>
    </source>
</evidence>
<reference evidence="1" key="1">
    <citation type="submission" date="2006-10" db="EMBL/GenBank/DDBJ databases">
        <authorList>
            <person name="Amadeo P."/>
            <person name="Zhao Q."/>
            <person name="Wortman J."/>
            <person name="Fraser-Liggett C."/>
            <person name="Carlton J."/>
        </authorList>
    </citation>
    <scope>NUCLEOTIDE SEQUENCE</scope>
    <source>
        <strain evidence="1">G3</strain>
    </source>
</reference>
<dbReference type="PANTHER" id="PTHR45661">
    <property type="entry name" value="SURFACE ANTIGEN"/>
    <property type="match status" value="1"/>
</dbReference>
<dbReference type="KEGG" id="tva:4764674"/>
<dbReference type="InterPro" id="IPR053139">
    <property type="entry name" value="Surface_bspA-like"/>
</dbReference>
<accession>A2EKQ3</accession>
<dbReference type="EMBL" id="DS113415">
    <property type="protein sequence ID" value="EAY06792.1"/>
    <property type="molecule type" value="Genomic_DNA"/>
</dbReference>
<dbReference type="RefSeq" id="XP_001319015.1">
    <property type="nucleotide sequence ID" value="XM_001318980.1"/>
</dbReference>
<organism evidence="1 2">
    <name type="scientific">Trichomonas vaginalis (strain ATCC PRA-98 / G3)</name>
    <dbReference type="NCBI Taxonomy" id="412133"/>
    <lineage>
        <taxon>Eukaryota</taxon>
        <taxon>Metamonada</taxon>
        <taxon>Parabasalia</taxon>
        <taxon>Trichomonadida</taxon>
        <taxon>Trichomonadidae</taxon>
        <taxon>Trichomonas</taxon>
    </lineage>
</organism>
<name>A2EKQ3_TRIV3</name>
<sequence>MFCTSLTEIIIPSACQIIGQHAFSSSGIKMIDFGDTSSLEIIDSMAFSGCRNLVNVQIPAKCMFINDQAFAYSGLSNLNFENNSRLISIGANSFISTHIQSIIIPSSCKSINESAFKQTQLFTLEFEANSNLEIIDKYSFGMTNLQKIHIPANCKIINDYAFNSCMNLGEITFEKKSKITYISITSFNECDKLEIFMIPDSYQTLTDIVKCIPKSITKIVLPDTNINNIPEECFKDFEHLDEIVADENTYIEKTEQGAFRGLKNLRHVFFNCTINLGDYAFEQCSGLNQVYIRKIEKFESGSFNRCTNLYNVSICEFDGTIPNECFKSCENLINFNSLVPIKHIGNHSFDSCRKILLNISSLISIKSFGLHLSHIAEFPKNIEYIGESAFSQCIIDETNISFSNRLTLIEANAFLETRGFDNVIYCGNRKFNKKYTVFDSRINIYVSSIYPIAKFYGLDVKKDNSIDVCYVADLSQEIPIYRLTTLDLRKLRR</sequence>
<dbReference type="STRING" id="5722.A2EKQ3"/>
<dbReference type="Proteomes" id="UP000001542">
    <property type="component" value="Unassembled WGS sequence"/>
</dbReference>
<dbReference type="Pfam" id="PF13306">
    <property type="entry name" value="LRR_5"/>
    <property type="match status" value="3"/>
</dbReference>
<dbReference type="SMR" id="A2EKQ3"/>